<feature type="domain" description="Calcium-activated chloride channel N-terminal" evidence="3">
    <location>
        <begin position="25"/>
        <end position="174"/>
    </location>
</feature>
<comment type="caution">
    <text evidence="4">The sequence shown here is derived from an EMBL/GenBank/DDBJ whole genome shotgun (WGS) entry which is preliminary data.</text>
</comment>
<dbReference type="STRING" id="6689.A0A423TLQ0"/>
<dbReference type="EMBL" id="QCYY01001532">
    <property type="protein sequence ID" value="ROT77385.1"/>
    <property type="molecule type" value="Genomic_DNA"/>
</dbReference>
<evidence type="ECO:0000259" key="3">
    <source>
        <dbReference type="Pfam" id="PF08434"/>
    </source>
</evidence>
<evidence type="ECO:0000313" key="5">
    <source>
        <dbReference type="Proteomes" id="UP000283509"/>
    </source>
</evidence>
<feature type="signal peptide" evidence="2">
    <location>
        <begin position="1"/>
        <end position="23"/>
    </location>
</feature>
<name>A0A423TLQ0_PENVA</name>
<reference evidence="4 5" key="1">
    <citation type="submission" date="2018-04" db="EMBL/GenBank/DDBJ databases">
        <authorList>
            <person name="Zhang X."/>
            <person name="Yuan J."/>
            <person name="Li F."/>
            <person name="Xiang J."/>
        </authorList>
    </citation>
    <scope>NUCLEOTIDE SEQUENCE [LARGE SCALE GENOMIC DNA]</scope>
    <source>
        <tissue evidence="4">Muscle</tissue>
    </source>
</reference>
<dbReference type="AlphaFoldDB" id="A0A423TLQ0"/>
<feature type="region of interest" description="Disordered" evidence="1">
    <location>
        <begin position="177"/>
        <end position="200"/>
    </location>
</feature>
<organism evidence="4 5">
    <name type="scientific">Penaeus vannamei</name>
    <name type="common">Whiteleg shrimp</name>
    <name type="synonym">Litopenaeus vannamei</name>
    <dbReference type="NCBI Taxonomy" id="6689"/>
    <lineage>
        <taxon>Eukaryota</taxon>
        <taxon>Metazoa</taxon>
        <taxon>Ecdysozoa</taxon>
        <taxon>Arthropoda</taxon>
        <taxon>Crustacea</taxon>
        <taxon>Multicrustacea</taxon>
        <taxon>Malacostraca</taxon>
        <taxon>Eumalacostraca</taxon>
        <taxon>Eucarida</taxon>
        <taxon>Decapoda</taxon>
        <taxon>Dendrobranchiata</taxon>
        <taxon>Penaeoidea</taxon>
        <taxon>Penaeidae</taxon>
        <taxon>Penaeus</taxon>
    </lineage>
</organism>
<reference evidence="4 5" key="2">
    <citation type="submission" date="2019-01" db="EMBL/GenBank/DDBJ databases">
        <title>The decoding of complex shrimp genome reveals the adaptation for benthos swimmer, frequently molting mechanism and breeding impact on genome.</title>
        <authorList>
            <person name="Sun Y."/>
            <person name="Gao Y."/>
            <person name="Yu Y."/>
        </authorList>
    </citation>
    <scope>NUCLEOTIDE SEQUENCE [LARGE SCALE GENOMIC DNA]</scope>
    <source>
        <tissue evidence="4">Muscle</tissue>
    </source>
</reference>
<proteinExistence type="predicted"/>
<dbReference type="Proteomes" id="UP000283509">
    <property type="component" value="Unassembled WGS sequence"/>
</dbReference>
<feature type="chain" id="PRO_5019502685" description="Calcium-activated chloride channel N-terminal domain-containing protein" evidence="2">
    <location>
        <begin position="24"/>
        <end position="200"/>
    </location>
</feature>
<dbReference type="InterPro" id="IPR013642">
    <property type="entry name" value="CLCA_N"/>
</dbReference>
<gene>
    <name evidence="4" type="ORF">C7M84_004000</name>
</gene>
<dbReference type="Pfam" id="PF08434">
    <property type="entry name" value="CLCA"/>
    <property type="match status" value="1"/>
</dbReference>
<accession>A0A423TLQ0</accession>
<evidence type="ECO:0000313" key="4">
    <source>
        <dbReference type="EMBL" id="ROT77385.1"/>
    </source>
</evidence>
<evidence type="ECO:0000256" key="1">
    <source>
        <dbReference type="SAM" id="MobiDB-lite"/>
    </source>
</evidence>
<sequence>MLPYAKAFLSLVVLLQVLTRAEAEVALVNNVYEGLVVALDPKLPASTEADQQTIIDSVQDLLTKASAAIHAATDTRARLGQVTIVLPRSWAVAADADASGRESWSDAQVRVVAEGRFGNVPRAEQGGRCGVPGSRVEVPVQFAQDLTIQARYGSAGKVMAQEWLKYRYGVFEEHGYPGDGRPHVPRRAEQYDAGHRLHRP</sequence>
<keyword evidence="5" id="KW-1185">Reference proteome</keyword>
<dbReference type="OrthoDB" id="687730at2759"/>
<evidence type="ECO:0000256" key="2">
    <source>
        <dbReference type="SAM" id="SignalP"/>
    </source>
</evidence>
<protein>
    <recommendedName>
        <fullName evidence="3">Calcium-activated chloride channel N-terminal domain-containing protein</fullName>
    </recommendedName>
</protein>
<keyword evidence="2" id="KW-0732">Signal</keyword>